<accession>A0A2T8HIJ5</accession>
<dbReference type="SUPFAM" id="SSF53474">
    <property type="entry name" value="alpha/beta-Hydrolases"/>
    <property type="match status" value="1"/>
</dbReference>
<dbReference type="GO" id="GO:0004252">
    <property type="term" value="F:serine-type endopeptidase activity"/>
    <property type="evidence" value="ECO:0007669"/>
    <property type="project" value="TreeGrafter"/>
</dbReference>
<dbReference type="PANTHER" id="PTHR42776:SF27">
    <property type="entry name" value="DIPEPTIDYL PEPTIDASE FAMILY MEMBER 6"/>
    <property type="match status" value="1"/>
</dbReference>
<protein>
    <submittedName>
        <fullName evidence="4">S9 family peptidase</fullName>
    </submittedName>
</protein>
<feature type="region of interest" description="Disordered" evidence="2">
    <location>
        <begin position="173"/>
        <end position="201"/>
    </location>
</feature>
<dbReference type="PANTHER" id="PTHR42776">
    <property type="entry name" value="SERINE PEPTIDASE S9 FAMILY MEMBER"/>
    <property type="match status" value="1"/>
</dbReference>
<organism evidence="4 5">
    <name type="scientific">Sphingobacterium corticibacter</name>
    <dbReference type="NCBI Taxonomy" id="2171749"/>
    <lineage>
        <taxon>Bacteria</taxon>
        <taxon>Pseudomonadati</taxon>
        <taxon>Bacteroidota</taxon>
        <taxon>Sphingobacteriia</taxon>
        <taxon>Sphingobacteriales</taxon>
        <taxon>Sphingobacteriaceae</taxon>
        <taxon>Sphingobacterium</taxon>
    </lineage>
</organism>
<dbReference type="EMBL" id="QDKG01000003">
    <property type="protein sequence ID" value="PVH25225.1"/>
    <property type="molecule type" value="Genomic_DNA"/>
</dbReference>
<dbReference type="OrthoDB" id="9812921at2"/>
<evidence type="ECO:0000313" key="4">
    <source>
        <dbReference type="EMBL" id="PVH25225.1"/>
    </source>
</evidence>
<comment type="caution">
    <text evidence="4">The sequence shown here is derived from an EMBL/GenBank/DDBJ whole genome shotgun (WGS) entry which is preliminary data.</text>
</comment>
<sequence>MIQIKTYHLFYVIIGFVLCQPLNAQEQPIRISDLTKIKNITDLQVRPDGGEVAYAVKEIIADTAATGGYAYQTKWFTQNLKDKNSIEEHDKQIDQISYGSDGKRWAIVKRKGKDKQLYAYPNATIDTASFHHRIPYPVEQVRFSADGKQALLAVRLTLQDLVTSKDFNPKDLLPEWSYERPGDTNNQSLRKPSASPDADGDAQQVAAYLLQNEEKNLAKLTNKLQFQTESSTTGKLYFTHWYTVDLTGENASKPLTSDFRSYQRVAFLSSDQVIASVDRDTLAHPDRINTSDIVLINIKNGTQQRIIGDGVYRYQLEAVSLSGKKIAISRVEANSLTQGQLYVYDTKDWKSQAIVHDRNHAQVQFGVKDSELYFVSFSNGGKVVNRVDLASGKVSVLTSVDEGVNDYWVGKNQAVFAKTTFANPSELYVAQANFAAPKVITELNSSWLAGKSIAKPEKFTFTNELGLEVEYWLLKPQESSATAKSPLLVQIHGGPASMFGPGDGSMWHEYQYFVAKGYGVLYGNPRGSNGYGEAFLQANYRDWGKGPSSDVFAAVDKVVSQGWVDTNNLYVTGGSYGAFLTAWIIAHDSRFRAASSQRGVYDLYTFFGSGNVWPMLKRYFGGFPWEDGIKEVLEEQSPITYATQIRTPLLIFHGENDNRTGPTQSDYLYKELKYLGRDVEYVRHPDADHEITRSGNVAQRIDQMLRTYEFFERFRNTDQ</sequence>
<dbReference type="Gene3D" id="2.120.10.30">
    <property type="entry name" value="TolB, C-terminal domain"/>
    <property type="match status" value="1"/>
</dbReference>
<dbReference type="InterPro" id="IPR029058">
    <property type="entry name" value="AB_hydrolase_fold"/>
</dbReference>
<name>A0A2T8HIJ5_9SPHI</name>
<dbReference type="InterPro" id="IPR011042">
    <property type="entry name" value="6-blade_b-propeller_TolB-like"/>
</dbReference>
<dbReference type="SUPFAM" id="SSF82171">
    <property type="entry name" value="DPP6 N-terminal domain-like"/>
    <property type="match status" value="1"/>
</dbReference>
<evidence type="ECO:0000259" key="3">
    <source>
        <dbReference type="Pfam" id="PF00326"/>
    </source>
</evidence>
<feature type="domain" description="Peptidase S9 prolyl oligopeptidase catalytic" evidence="3">
    <location>
        <begin position="508"/>
        <end position="713"/>
    </location>
</feature>
<dbReference type="RefSeq" id="WP_116775814.1">
    <property type="nucleotide sequence ID" value="NZ_QDKG01000003.1"/>
</dbReference>
<gene>
    <name evidence="4" type="ORF">DC487_09885</name>
</gene>
<keyword evidence="1" id="KW-0378">Hydrolase</keyword>
<proteinExistence type="predicted"/>
<feature type="compositionally biased region" description="Basic and acidic residues" evidence="2">
    <location>
        <begin position="173"/>
        <end position="182"/>
    </location>
</feature>
<evidence type="ECO:0000256" key="1">
    <source>
        <dbReference type="ARBA" id="ARBA00022801"/>
    </source>
</evidence>
<dbReference type="GO" id="GO:0006508">
    <property type="term" value="P:proteolysis"/>
    <property type="evidence" value="ECO:0007669"/>
    <property type="project" value="InterPro"/>
</dbReference>
<dbReference type="AlphaFoldDB" id="A0A2T8HIJ5"/>
<dbReference type="InterPro" id="IPR001375">
    <property type="entry name" value="Peptidase_S9_cat"/>
</dbReference>
<reference evidence="4 5" key="1">
    <citation type="submission" date="2018-04" db="EMBL/GenBank/DDBJ databases">
        <title>Sphingobacterium cortibacter sp. nov.</title>
        <authorList>
            <person name="Li Y."/>
        </authorList>
    </citation>
    <scope>NUCLEOTIDE SEQUENCE [LARGE SCALE GENOMIC DNA]</scope>
    <source>
        <strain evidence="4 5">2c-3</strain>
    </source>
</reference>
<evidence type="ECO:0000313" key="5">
    <source>
        <dbReference type="Proteomes" id="UP000245627"/>
    </source>
</evidence>
<dbReference type="Gene3D" id="3.40.50.1820">
    <property type="entry name" value="alpha/beta hydrolase"/>
    <property type="match status" value="1"/>
</dbReference>
<dbReference type="Proteomes" id="UP000245627">
    <property type="component" value="Unassembled WGS sequence"/>
</dbReference>
<dbReference type="Pfam" id="PF00326">
    <property type="entry name" value="Peptidase_S9"/>
    <property type="match status" value="1"/>
</dbReference>
<keyword evidence="5" id="KW-1185">Reference proteome</keyword>
<evidence type="ECO:0000256" key="2">
    <source>
        <dbReference type="SAM" id="MobiDB-lite"/>
    </source>
</evidence>